<dbReference type="OrthoDB" id="256882at2"/>
<dbReference type="CDD" id="cd02966">
    <property type="entry name" value="TlpA_like_family"/>
    <property type="match status" value="1"/>
</dbReference>
<evidence type="ECO:0000256" key="1">
    <source>
        <dbReference type="SAM" id="SignalP"/>
    </source>
</evidence>
<dbReference type="InterPro" id="IPR050553">
    <property type="entry name" value="Thioredoxin_ResA/DsbE_sf"/>
</dbReference>
<dbReference type="Pfam" id="PF00578">
    <property type="entry name" value="AhpC-TSA"/>
    <property type="match status" value="1"/>
</dbReference>
<dbReference type="Gene3D" id="3.40.30.10">
    <property type="entry name" value="Glutaredoxin"/>
    <property type="match status" value="1"/>
</dbReference>
<gene>
    <name evidence="3" type="primary">resA_3</name>
    <name evidence="3" type="ORF">Pla123a_26810</name>
</gene>
<proteinExistence type="predicted"/>
<evidence type="ECO:0000259" key="2">
    <source>
        <dbReference type="PROSITE" id="PS51352"/>
    </source>
</evidence>
<dbReference type="AlphaFoldDB" id="A0A5C5YM64"/>
<organism evidence="3 4">
    <name type="scientific">Posidoniimonas polymericola</name>
    <dbReference type="NCBI Taxonomy" id="2528002"/>
    <lineage>
        <taxon>Bacteria</taxon>
        <taxon>Pseudomonadati</taxon>
        <taxon>Planctomycetota</taxon>
        <taxon>Planctomycetia</taxon>
        <taxon>Pirellulales</taxon>
        <taxon>Lacipirellulaceae</taxon>
        <taxon>Posidoniimonas</taxon>
    </lineage>
</organism>
<protein>
    <submittedName>
        <fullName evidence="3">Thiol-disulfide oxidoreductase ResA</fullName>
    </submittedName>
</protein>
<comment type="caution">
    <text evidence="3">The sequence shown here is derived from an EMBL/GenBank/DDBJ whole genome shotgun (WGS) entry which is preliminary data.</text>
</comment>
<dbReference type="Proteomes" id="UP000318478">
    <property type="component" value="Unassembled WGS sequence"/>
</dbReference>
<dbReference type="PROSITE" id="PS51352">
    <property type="entry name" value="THIOREDOXIN_2"/>
    <property type="match status" value="1"/>
</dbReference>
<dbReference type="GO" id="GO:0016209">
    <property type="term" value="F:antioxidant activity"/>
    <property type="evidence" value="ECO:0007669"/>
    <property type="project" value="InterPro"/>
</dbReference>
<dbReference type="PANTHER" id="PTHR42852:SF17">
    <property type="entry name" value="THIOREDOXIN-LIKE PROTEIN HI_1115"/>
    <property type="match status" value="1"/>
</dbReference>
<dbReference type="SUPFAM" id="SSF52833">
    <property type="entry name" value="Thioredoxin-like"/>
    <property type="match status" value="1"/>
</dbReference>
<dbReference type="EMBL" id="SJPO01000006">
    <property type="protein sequence ID" value="TWT75897.1"/>
    <property type="molecule type" value="Genomic_DNA"/>
</dbReference>
<evidence type="ECO:0000313" key="3">
    <source>
        <dbReference type="EMBL" id="TWT75897.1"/>
    </source>
</evidence>
<evidence type="ECO:0000313" key="4">
    <source>
        <dbReference type="Proteomes" id="UP000318478"/>
    </source>
</evidence>
<sequence precursor="true">MRLPPCLAIACLLPIGLSFAADETAAPSPSGLTVTVVDSAGSPAAGAKLGPSAAWNRSDEVVLFGIASREPLVADEQGQIVIPAAEFATLVDSRDGTAIVLSGDCKEGLLLVLPPDSTAEAIGVQLKPLRQVEVTVTSQELASLNQELGATMCYAFAGDARPFLSIAGEGPNKLMLPPGEYRLQAYGSKLVEKQEAELTVTPGDADLEVTIDLPASKLAQLIGKPAPPLEQVAAWKGEPITLDELQGKVVLLDFWGYWCGPCIDAMPSLFELHDELADQGLVIIAVHDDLTAGENGVDTLAKLDEKLAPIVQQEWAGRDFPFRVALDGDAPPTSDATGPDRGVITAEYDIRAWPTAIAIDRQGRVVGSMGYHTEEQRQAIRDLLAE</sequence>
<dbReference type="InterPro" id="IPR036249">
    <property type="entry name" value="Thioredoxin-like_sf"/>
</dbReference>
<reference evidence="3 4" key="1">
    <citation type="submission" date="2019-02" db="EMBL/GenBank/DDBJ databases">
        <title>Deep-cultivation of Planctomycetes and their phenomic and genomic characterization uncovers novel biology.</title>
        <authorList>
            <person name="Wiegand S."/>
            <person name="Jogler M."/>
            <person name="Boedeker C."/>
            <person name="Pinto D."/>
            <person name="Vollmers J."/>
            <person name="Rivas-Marin E."/>
            <person name="Kohn T."/>
            <person name="Peeters S.H."/>
            <person name="Heuer A."/>
            <person name="Rast P."/>
            <person name="Oberbeckmann S."/>
            <person name="Bunk B."/>
            <person name="Jeske O."/>
            <person name="Meyerdierks A."/>
            <person name="Storesund J.E."/>
            <person name="Kallscheuer N."/>
            <person name="Luecker S."/>
            <person name="Lage O.M."/>
            <person name="Pohl T."/>
            <person name="Merkel B.J."/>
            <person name="Hornburger P."/>
            <person name="Mueller R.-W."/>
            <person name="Bruemmer F."/>
            <person name="Labrenz M."/>
            <person name="Spormann A.M."/>
            <person name="Op Den Camp H."/>
            <person name="Overmann J."/>
            <person name="Amann R."/>
            <person name="Jetten M.S.M."/>
            <person name="Mascher T."/>
            <person name="Medema M.H."/>
            <person name="Devos D.P."/>
            <person name="Kaster A.-K."/>
            <person name="Ovreas L."/>
            <person name="Rohde M."/>
            <person name="Galperin M.Y."/>
            <person name="Jogler C."/>
        </authorList>
    </citation>
    <scope>NUCLEOTIDE SEQUENCE [LARGE SCALE GENOMIC DNA]</scope>
    <source>
        <strain evidence="3 4">Pla123a</strain>
    </source>
</reference>
<feature type="chain" id="PRO_5022940038" evidence="1">
    <location>
        <begin position="21"/>
        <end position="386"/>
    </location>
</feature>
<feature type="signal peptide" evidence="1">
    <location>
        <begin position="1"/>
        <end position="20"/>
    </location>
</feature>
<keyword evidence="4" id="KW-1185">Reference proteome</keyword>
<accession>A0A5C5YM64</accession>
<feature type="domain" description="Thioredoxin" evidence="2">
    <location>
        <begin position="220"/>
        <end position="385"/>
    </location>
</feature>
<name>A0A5C5YM64_9BACT</name>
<keyword evidence="1" id="KW-0732">Signal</keyword>
<dbReference type="GO" id="GO:0016491">
    <property type="term" value="F:oxidoreductase activity"/>
    <property type="evidence" value="ECO:0007669"/>
    <property type="project" value="InterPro"/>
</dbReference>
<dbReference type="RefSeq" id="WP_146587691.1">
    <property type="nucleotide sequence ID" value="NZ_SJPO01000006.1"/>
</dbReference>
<dbReference type="InterPro" id="IPR013766">
    <property type="entry name" value="Thioredoxin_domain"/>
</dbReference>
<dbReference type="InterPro" id="IPR000866">
    <property type="entry name" value="AhpC/TSA"/>
</dbReference>
<dbReference type="PANTHER" id="PTHR42852">
    <property type="entry name" value="THIOL:DISULFIDE INTERCHANGE PROTEIN DSBE"/>
    <property type="match status" value="1"/>
</dbReference>